<evidence type="ECO:0000313" key="1">
    <source>
        <dbReference type="EMBL" id="TDL14967.1"/>
    </source>
</evidence>
<evidence type="ECO:0000313" key="2">
    <source>
        <dbReference type="Proteomes" id="UP000294933"/>
    </source>
</evidence>
<dbReference type="VEuPathDB" id="FungiDB:BD410DRAFT_796820"/>
<protein>
    <submittedName>
        <fullName evidence="1">Uncharacterized protein</fullName>
    </submittedName>
</protein>
<dbReference type="AlphaFoldDB" id="A0A4Y7PHU7"/>
<gene>
    <name evidence="1" type="ORF">BD410DRAFT_796820</name>
</gene>
<organism evidence="1 2">
    <name type="scientific">Rickenella mellea</name>
    <dbReference type="NCBI Taxonomy" id="50990"/>
    <lineage>
        <taxon>Eukaryota</taxon>
        <taxon>Fungi</taxon>
        <taxon>Dikarya</taxon>
        <taxon>Basidiomycota</taxon>
        <taxon>Agaricomycotina</taxon>
        <taxon>Agaricomycetes</taxon>
        <taxon>Hymenochaetales</taxon>
        <taxon>Rickenellaceae</taxon>
        <taxon>Rickenella</taxon>
    </lineage>
</organism>
<keyword evidence="2" id="KW-1185">Reference proteome</keyword>
<accession>A0A4Y7PHU7</accession>
<dbReference type="EMBL" id="ML170297">
    <property type="protein sequence ID" value="TDL14967.1"/>
    <property type="molecule type" value="Genomic_DNA"/>
</dbReference>
<reference evidence="1 2" key="1">
    <citation type="submission" date="2018-06" db="EMBL/GenBank/DDBJ databases">
        <title>A transcriptomic atlas of mushroom development highlights an independent origin of complex multicellularity.</title>
        <authorList>
            <consortium name="DOE Joint Genome Institute"/>
            <person name="Krizsan K."/>
            <person name="Almasi E."/>
            <person name="Merenyi Z."/>
            <person name="Sahu N."/>
            <person name="Viragh M."/>
            <person name="Koszo T."/>
            <person name="Mondo S."/>
            <person name="Kiss B."/>
            <person name="Balint B."/>
            <person name="Kues U."/>
            <person name="Barry K."/>
            <person name="Hegedus J.C."/>
            <person name="Henrissat B."/>
            <person name="Johnson J."/>
            <person name="Lipzen A."/>
            <person name="Ohm R."/>
            <person name="Nagy I."/>
            <person name="Pangilinan J."/>
            <person name="Yan J."/>
            <person name="Xiong Y."/>
            <person name="Grigoriev I.V."/>
            <person name="Hibbett D.S."/>
            <person name="Nagy L.G."/>
        </authorList>
    </citation>
    <scope>NUCLEOTIDE SEQUENCE [LARGE SCALE GENOMIC DNA]</scope>
    <source>
        <strain evidence="1 2">SZMC22713</strain>
    </source>
</reference>
<proteinExistence type="predicted"/>
<name>A0A4Y7PHU7_9AGAM</name>
<sequence length="160" mass="18502">MSSKFSPWCHAVADVLMISMWSVYHRPFTTPAPRLYVSRKGKRTLTVTIKFVNPPRPRPPPAHEVADSSVHHDVPWGPAFQGFYTDLLEISSVIKIDKISISTLVLALVVSILWEVFHTVMHSSTEDEQHLPLIFQYITVCRPEHCVEWRKHDFILCRRL</sequence>
<dbReference type="Proteomes" id="UP000294933">
    <property type="component" value="Unassembled WGS sequence"/>
</dbReference>